<proteinExistence type="predicted"/>
<dbReference type="AlphaFoldDB" id="A0A2K0SZB4"/>
<name>A0A2K0SZB4_9HYPO</name>
<sequence>MPAQTEWLKAHATPAGETAQGENYYTDDVDCLIDYLEGNITAKEAALSITQDLLDEVNPPTELYRFMGLLCEALVELKNDREKLLELLAAIKRIPPEEINWPALPGLLPLWSDLYRLHTRGPNGWEVIGEPLPDNKKAELRRHYEEIGAVEATLYVRELGGVTENWGYELLNLASLRRPGLDVVIGEIHAWLTVAGTKLVKDLDPDEVRNWPRPVVGGQPGQRLSVEATMAQHWEAWRSSLLRISEEKDLLSDEARMLARKCHAMMQRPVQAQNGQ</sequence>
<accession>A0A2K0SZB4</accession>
<evidence type="ECO:0000313" key="2">
    <source>
        <dbReference type="Proteomes" id="UP000236546"/>
    </source>
</evidence>
<gene>
    <name evidence="1" type="ORF">TGAMA5MH_09482</name>
</gene>
<dbReference type="OrthoDB" id="5392447at2759"/>
<reference evidence="1 2" key="1">
    <citation type="submission" date="2017-02" db="EMBL/GenBank/DDBJ databases">
        <title>Genomes of Trichoderma spp. with biocontrol activity.</title>
        <authorList>
            <person name="Gardiner D."/>
            <person name="Kazan K."/>
            <person name="Vos C."/>
            <person name="Harvey P."/>
        </authorList>
    </citation>
    <scope>NUCLEOTIDE SEQUENCE [LARGE SCALE GENOMIC DNA]</scope>
    <source>
        <strain evidence="1 2">A5MH</strain>
    </source>
</reference>
<dbReference type="Proteomes" id="UP000236546">
    <property type="component" value="Unassembled WGS sequence"/>
</dbReference>
<comment type="caution">
    <text evidence="1">The sequence shown here is derived from an EMBL/GenBank/DDBJ whole genome shotgun (WGS) entry which is preliminary data.</text>
</comment>
<organism evidence="1 2">
    <name type="scientific">Trichoderma gamsii</name>
    <dbReference type="NCBI Taxonomy" id="398673"/>
    <lineage>
        <taxon>Eukaryota</taxon>
        <taxon>Fungi</taxon>
        <taxon>Dikarya</taxon>
        <taxon>Ascomycota</taxon>
        <taxon>Pezizomycotina</taxon>
        <taxon>Sordariomycetes</taxon>
        <taxon>Hypocreomycetidae</taxon>
        <taxon>Hypocreales</taxon>
        <taxon>Hypocreaceae</taxon>
        <taxon>Trichoderma</taxon>
    </lineage>
</organism>
<dbReference type="EMBL" id="MTYH01000103">
    <property type="protein sequence ID" value="PNP38611.1"/>
    <property type="molecule type" value="Genomic_DNA"/>
</dbReference>
<evidence type="ECO:0000313" key="1">
    <source>
        <dbReference type="EMBL" id="PNP38611.1"/>
    </source>
</evidence>
<protein>
    <submittedName>
        <fullName evidence="1">Uncharacterized protein</fullName>
    </submittedName>
</protein>